<dbReference type="EMBL" id="KV012818">
    <property type="protein sequence ID" value="KZV24409.1"/>
    <property type="molecule type" value="Genomic_DNA"/>
</dbReference>
<reference evidence="2 3" key="1">
    <citation type="journal article" date="2015" name="Proc. Natl. Acad. Sci. U.S.A.">
        <title>The resurrection genome of Boea hygrometrica: A blueprint for survival of dehydration.</title>
        <authorList>
            <person name="Xiao L."/>
            <person name="Yang G."/>
            <person name="Zhang L."/>
            <person name="Yang X."/>
            <person name="Zhao S."/>
            <person name="Ji Z."/>
            <person name="Zhou Q."/>
            <person name="Hu M."/>
            <person name="Wang Y."/>
            <person name="Chen M."/>
            <person name="Xu Y."/>
            <person name="Jin H."/>
            <person name="Xiao X."/>
            <person name="Hu G."/>
            <person name="Bao F."/>
            <person name="Hu Y."/>
            <person name="Wan P."/>
            <person name="Li L."/>
            <person name="Deng X."/>
            <person name="Kuang T."/>
            <person name="Xiang C."/>
            <person name="Zhu J.K."/>
            <person name="Oliver M.J."/>
            <person name="He Y."/>
        </authorList>
    </citation>
    <scope>NUCLEOTIDE SEQUENCE [LARGE SCALE GENOMIC DNA]</scope>
    <source>
        <strain evidence="3">cv. XS01</strain>
    </source>
</reference>
<protein>
    <submittedName>
        <fullName evidence="2">Uncharacterized protein</fullName>
    </submittedName>
</protein>
<evidence type="ECO:0000313" key="2">
    <source>
        <dbReference type="EMBL" id="KZV24409.1"/>
    </source>
</evidence>
<dbReference type="Proteomes" id="UP000250235">
    <property type="component" value="Unassembled WGS sequence"/>
</dbReference>
<name>A0A2Z7AY68_9LAMI</name>
<evidence type="ECO:0000256" key="1">
    <source>
        <dbReference type="SAM" id="MobiDB-lite"/>
    </source>
</evidence>
<feature type="region of interest" description="Disordered" evidence="1">
    <location>
        <begin position="247"/>
        <end position="271"/>
    </location>
</feature>
<evidence type="ECO:0000313" key="3">
    <source>
        <dbReference type="Proteomes" id="UP000250235"/>
    </source>
</evidence>
<organism evidence="2 3">
    <name type="scientific">Dorcoceras hygrometricum</name>
    <dbReference type="NCBI Taxonomy" id="472368"/>
    <lineage>
        <taxon>Eukaryota</taxon>
        <taxon>Viridiplantae</taxon>
        <taxon>Streptophyta</taxon>
        <taxon>Embryophyta</taxon>
        <taxon>Tracheophyta</taxon>
        <taxon>Spermatophyta</taxon>
        <taxon>Magnoliopsida</taxon>
        <taxon>eudicotyledons</taxon>
        <taxon>Gunneridae</taxon>
        <taxon>Pentapetalae</taxon>
        <taxon>asterids</taxon>
        <taxon>lamiids</taxon>
        <taxon>Lamiales</taxon>
        <taxon>Gesneriaceae</taxon>
        <taxon>Didymocarpoideae</taxon>
        <taxon>Trichosporeae</taxon>
        <taxon>Loxocarpinae</taxon>
        <taxon>Dorcoceras</taxon>
    </lineage>
</organism>
<sequence>MKPARKRAGKGDLGICLNNGTSLEVGWITTRNRPRTAQAKIEEIISGKIRNFKHASQIPSYSTTATNPELHRVGFGGTCTDSEVELWLVRLMLNRDIEASSEARYIWETTQPAGSKDWSPSGETHLPNLRKPTFLKVPNGCWCLFQVQTFGTPIFPVPTFEATCYRRVRLGRQNEDKAARARDYYLRCEVPCFIGREHCDVRSMQIDSDLVIYRTTLVRTFQVVTICRVDKSEVLVVLISPHDSKPISAVPSPQTSRRRRRRCTPPPPPVHAAAAASSEFVPAKFDEENPSAPISSGLLVQADKGVSHPVMDLIDDIYRRLP</sequence>
<gene>
    <name evidence="2" type="ORF">F511_16177</name>
</gene>
<proteinExistence type="predicted"/>
<dbReference type="AlphaFoldDB" id="A0A2Z7AY68"/>
<accession>A0A2Z7AY68</accession>
<keyword evidence="3" id="KW-1185">Reference proteome</keyword>